<evidence type="ECO:0000256" key="10">
    <source>
        <dbReference type="ARBA" id="ARBA00022853"/>
    </source>
</evidence>
<keyword evidence="8 19" id="KW-0863">Zinc-finger</keyword>
<keyword evidence="7" id="KW-0479">Metal-binding</keyword>
<evidence type="ECO:0000313" key="23">
    <source>
        <dbReference type="EMBL" id="AUT12061.1"/>
    </source>
</evidence>
<dbReference type="Pfam" id="PF17811">
    <property type="entry name" value="JHD"/>
    <property type="match status" value="1"/>
</dbReference>
<dbReference type="SUPFAM" id="SSF51197">
    <property type="entry name" value="Clavaminate synthase-like"/>
    <property type="match status" value="1"/>
</dbReference>
<dbReference type="SMART" id="SM00558">
    <property type="entry name" value="JmjC"/>
    <property type="match status" value="1"/>
</dbReference>
<dbReference type="Gene3D" id="2.60.120.650">
    <property type="entry name" value="Cupin"/>
    <property type="match status" value="1"/>
</dbReference>
<evidence type="ECO:0000256" key="4">
    <source>
        <dbReference type="ARBA" id="ARBA00008037"/>
    </source>
</evidence>
<evidence type="ECO:0000256" key="11">
    <source>
        <dbReference type="ARBA" id="ARBA00022964"/>
    </source>
</evidence>
<dbReference type="InterPro" id="IPR019787">
    <property type="entry name" value="Znf_PHD-finger"/>
</dbReference>
<dbReference type="InterPro" id="IPR041070">
    <property type="entry name" value="JHD"/>
</dbReference>
<keyword evidence="15" id="KW-0804">Transcription</keyword>
<sequence>MATGRRGRSRKTRDATSEDPNDNAGQDNDSKLCPACPKTPEDDAGKDKDIWIRCDACRVWYHWACAGKGEDSSMIDKWYCAECLLADPKRTITLKAPTRKSDRKRPQRDYAGLNSNGVESDPNRYLRMMEGKPLKADRFKRMNGEDVSLEWLEDDETAMTEPIVIEQGDGLGMKMPPSDFTVDQVAEDVGHETPVEGIDVGSQSASPGWTVGRWAEYWNKEPAAREKILNVISLEVSATPLADRILPPRLVREIDWVENYWPSTRKGKGHVYPKVQLYCLMGVASAWTDWHVDFAGSSVYYHIVSGEKIFYFIRPTPANLAAYERWSGSEIQGQTWLGDLVDEVIKVKLTTGNTMLIPTGWIHAVQTPVDTLVFGGNFLHSYNVATQLKIRDIEIATAVPRKFRFPMFSKLCWYVGDKYLRDLKASVGTSLHPRVASSLTKLADFLVGQVRELEWGDEAAKKEVRDQIPHDRVKDAPAVARELRWRLRLATGNSSEDESETKIVPNGSARGKGNKRKRASTEESVVEPDEHGPVRFKNYRPRGWDKVEFVTVPVETREVKRRRPETEEEVKGWADKEIEGDDVGSVATTKQVVTKVRRTKDGIEKEHIERVLEVWKFS</sequence>
<evidence type="ECO:0000256" key="3">
    <source>
        <dbReference type="ARBA" id="ARBA00004123"/>
    </source>
</evidence>
<keyword evidence="14" id="KW-0805">Transcription regulation</keyword>
<reference evidence="23" key="1">
    <citation type="submission" date="2017-12" db="EMBL/GenBank/DDBJ databases">
        <authorList>
            <person name="Hurst M.R.H."/>
        </authorList>
    </citation>
    <scope>NUCLEOTIDE SEQUENCE</scope>
</reference>
<dbReference type="EMBL" id="MG670544">
    <property type="protein sequence ID" value="AUT12061.1"/>
    <property type="molecule type" value="Genomic_DNA"/>
</dbReference>
<evidence type="ECO:0000259" key="22">
    <source>
        <dbReference type="PROSITE" id="PS51184"/>
    </source>
</evidence>
<protein>
    <recommendedName>
        <fullName evidence="6">JmjC domain-containing histone demethylation protein 1</fullName>
        <ecNumber evidence="5">1.14.11.27</ecNumber>
    </recommendedName>
    <alternativeName>
        <fullName evidence="17">[Histone-H3]-lysine-36 demethylase 1</fullName>
    </alternativeName>
</protein>
<organism evidence="23">
    <name type="scientific">Flammulina velutipes</name>
    <name type="common">Agaricus velutipes</name>
    <dbReference type="NCBI Taxonomy" id="38945"/>
    <lineage>
        <taxon>Eukaryota</taxon>
        <taxon>Fungi</taxon>
        <taxon>Dikarya</taxon>
        <taxon>Basidiomycota</taxon>
        <taxon>Agaricomycotina</taxon>
        <taxon>Agaricomycetes</taxon>
        <taxon>Agaricomycetidae</taxon>
        <taxon>Agaricales</taxon>
        <taxon>Marasmiineae</taxon>
        <taxon>Physalacriaceae</taxon>
        <taxon>Flammulina</taxon>
    </lineage>
</organism>
<dbReference type="InterPro" id="IPR013083">
    <property type="entry name" value="Znf_RING/FYVE/PHD"/>
</dbReference>
<evidence type="ECO:0000256" key="9">
    <source>
        <dbReference type="ARBA" id="ARBA00022833"/>
    </source>
</evidence>
<dbReference type="EC" id="1.14.11.27" evidence="5"/>
<evidence type="ECO:0000256" key="20">
    <source>
        <dbReference type="SAM" id="MobiDB-lite"/>
    </source>
</evidence>
<dbReference type="AlphaFoldDB" id="A0A2I8B355"/>
<feature type="region of interest" description="Disordered" evidence="20">
    <location>
        <begin position="1"/>
        <end position="44"/>
    </location>
</feature>
<evidence type="ECO:0000256" key="5">
    <source>
        <dbReference type="ARBA" id="ARBA00013246"/>
    </source>
</evidence>
<dbReference type="Gene3D" id="3.30.40.10">
    <property type="entry name" value="Zinc/RING finger domain, C3HC4 (zinc finger)"/>
    <property type="match status" value="1"/>
</dbReference>
<evidence type="ECO:0000256" key="8">
    <source>
        <dbReference type="ARBA" id="ARBA00022771"/>
    </source>
</evidence>
<evidence type="ECO:0000256" key="1">
    <source>
        <dbReference type="ARBA" id="ARBA00001954"/>
    </source>
</evidence>
<comment type="catalytic activity">
    <reaction evidence="18">
        <text>N(6),N(6)-dimethyl-L-lysyl(36)-[histone H3] + 2 2-oxoglutarate + 2 O2 = L-lysyl(36)-[histone H3] + 2 formaldehyde + 2 succinate + 2 CO2</text>
        <dbReference type="Rhea" id="RHEA:42032"/>
        <dbReference type="Rhea" id="RHEA-COMP:9785"/>
        <dbReference type="Rhea" id="RHEA-COMP:9787"/>
        <dbReference type="ChEBI" id="CHEBI:15379"/>
        <dbReference type="ChEBI" id="CHEBI:16526"/>
        <dbReference type="ChEBI" id="CHEBI:16810"/>
        <dbReference type="ChEBI" id="CHEBI:16842"/>
        <dbReference type="ChEBI" id="CHEBI:29969"/>
        <dbReference type="ChEBI" id="CHEBI:30031"/>
        <dbReference type="ChEBI" id="CHEBI:61976"/>
        <dbReference type="EC" id="1.14.11.27"/>
    </reaction>
</comment>
<evidence type="ECO:0000256" key="16">
    <source>
        <dbReference type="ARBA" id="ARBA00023242"/>
    </source>
</evidence>
<dbReference type="Pfam" id="PF02373">
    <property type="entry name" value="JmjC"/>
    <property type="match status" value="1"/>
</dbReference>
<evidence type="ECO:0000256" key="7">
    <source>
        <dbReference type="ARBA" id="ARBA00022723"/>
    </source>
</evidence>
<dbReference type="PROSITE" id="PS01359">
    <property type="entry name" value="ZF_PHD_1"/>
    <property type="match status" value="1"/>
</dbReference>
<evidence type="ECO:0000256" key="15">
    <source>
        <dbReference type="ARBA" id="ARBA00023163"/>
    </source>
</evidence>
<comment type="similarity">
    <text evidence="4">Belongs to the JHDM1 histone demethylase family.</text>
</comment>
<evidence type="ECO:0000256" key="13">
    <source>
        <dbReference type="ARBA" id="ARBA00023004"/>
    </source>
</evidence>
<dbReference type="InterPro" id="IPR011011">
    <property type="entry name" value="Znf_FYVE_PHD"/>
</dbReference>
<keyword evidence="16" id="KW-0539">Nucleus</keyword>
<keyword evidence="13" id="KW-0408">Iron</keyword>
<dbReference type="GO" id="GO:0005634">
    <property type="term" value="C:nucleus"/>
    <property type="evidence" value="ECO:0007669"/>
    <property type="project" value="UniProtKB-SubCell"/>
</dbReference>
<dbReference type="PANTHER" id="PTHR23123">
    <property type="entry name" value="PHD/F-BOX CONTAINING PROTEIN"/>
    <property type="match status" value="1"/>
</dbReference>
<dbReference type="InterPro" id="IPR001965">
    <property type="entry name" value="Znf_PHD"/>
</dbReference>
<proteinExistence type="inferred from homology"/>
<dbReference type="GO" id="GO:0140680">
    <property type="term" value="F:histone H3K36me/H3K36me2 demethylase activity"/>
    <property type="evidence" value="ECO:0007669"/>
    <property type="project" value="UniProtKB-EC"/>
</dbReference>
<dbReference type="PROSITE" id="PS51184">
    <property type="entry name" value="JMJC"/>
    <property type="match status" value="1"/>
</dbReference>
<dbReference type="GO" id="GO:0008270">
    <property type="term" value="F:zinc ion binding"/>
    <property type="evidence" value="ECO:0007669"/>
    <property type="project" value="UniProtKB-KW"/>
</dbReference>
<feature type="domain" description="PHD-type" evidence="21">
    <location>
        <begin position="30"/>
        <end position="86"/>
    </location>
</feature>
<keyword evidence="11" id="KW-0223">Dioxygenase</keyword>
<evidence type="ECO:0000256" key="6">
    <source>
        <dbReference type="ARBA" id="ARBA00015153"/>
    </source>
</evidence>
<gene>
    <name evidence="23" type="primary">jstf1</name>
</gene>
<dbReference type="Pfam" id="PF00628">
    <property type="entry name" value="PHD"/>
    <property type="match status" value="1"/>
</dbReference>
<evidence type="ECO:0000256" key="12">
    <source>
        <dbReference type="ARBA" id="ARBA00023002"/>
    </source>
</evidence>
<keyword evidence="12" id="KW-0560">Oxidoreductase</keyword>
<name>A0A2I8B355_FLAVE</name>
<dbReference type="InterPro" id="IPR050690">
    <property type="entry name" value="JHDM1_Histone_Demethylase"/>
</dbReference>
<evidence type="ECO:0000256" key="19">
    <source>
        <dbReference type="PROSITE-ProRule" id="PRU00146"/>
    </source>
</evidence>
<feature type="region of interest" description="Disordered" evidence="20">
    <location>
        <begin position="495"/>
        <end position="529"/>
    </location>
</feature>
<keyword evidence="10" id="KW-0156">Chromatin regulator</keyword>
<feature type="domain" description="JmjC" evidence="22">
    <location>
        <begin position="235"/>
        <end position="395"/>
    </location>
</feature>
<evidence type="ECO:0000256" key="18">
    <source>
        <dbReference type="ARBA" id="ARBA00047915"/>
    </source>
</evidence>
<feature type="region of interest" description="Disordered" evidence="20">
    <location>
        <begin position="95"/>
        <end position="123"/>
    </location>
</feature>
<dbReference type="InterPro" id="IPR019786">
    <property type="entry name" value="Zinc_finger_PHD-type_CS"/>
</dbReference>
<comment type="subcellular location">
    <subcellularLocation>
        <location evidence="3">Nucleus</location>
    </subcellularLocation>
</comment>
<dbReference type="SUPFAM" id="SSF57903">
    <property type="entry name" value="FYVE/PHD zinc finger"/>
    <property type="match status" value="1"/>
</dbReference>
<dbReference type="InterPro" id="IPR003347">
    <property type="entry name" value="JmjC_dom"/>
</dbReference>
<evidence type="ECO:0000256" key="2">
    <source>
        <dbReference type="ARBA" id="ARBA00003909"/>
    </source>
</evidence>
<dbReference type="SMART" id="SM00249">
    <property type="entry name" value="PHD"/>
    <property type="match status" value="1"/>
</dbReference>
<evidence type="ECO:0000259" key="21">
    <source>
        <dbReference type="PROSITE" id="PS50016"/>
    </source>
</evidence>
<comment type="cofactor">
    <cofactor evidence="1">
        <name>Fe(2+)</name>
        <dbReference type="ChEBI" id="CHEBI:29033"/>
    </cofactor>
</comment>
<feature type="compositionally biased region" description="Basic residues" evidence="20">
    <location>
        <begin position="97"/>
        <end position="106"/>
    </location>
</feature>
<accession>A0A2I8B355</accession>
<comment type="function">
    <text evidence="2">Histone demethylase that specifically demethylates 'Lys-36' of histone H3, thereby playing a central role in histone code.</text>
</comment>
<keyword evidence="9" id="KW-0862">Zinc</keyword>
<feature type="compositionally biased region" description="Basic residues" evidence="20">
    <location>
        <begin position="1"/>
        <end position="11"/>
    </location>
</feature>
<dbReference type="PROSITE" id="PS50016">
    <property type="entry name" value="ZF_PHD_2"/>
    <property type="match status" value="1"/>
</dbReference>
<evidence type="ECO:0000256" key="17">
    <source>
        <dbReference type="ARBA" id="ARBA00031083"/>
    </source>
</evidence>
<evidence type="ECO:0000256" key="14">
    <source>
        <dbReference type="ARBA" id="ARBA00023015"/>
    </source>
</evidence>